<dbReference type="InterPro" id="IPR021550">
    <property type="entry name" value="DUF2897"/>
</dbReference>
<feature type="compositionally biased region" description="Basic and acidic residues" evidence="1">
    <location>
        <begin position="42"/>
        <end position="58"/>
    </location>
</feature>
<dbReference type="EMBL" id="VCBC01000017">
    <property type="protein sequence ID" value="TLU61311.1"/>
    <property type="molecule type" value="Genomic_DNA"/>
</dbReference>
<evidence type="ECO:0000256" key="1">
    <source>
        <dbReference type="SAM" id="MobiDB-lite"/>
    </source>
</evidence>
<comment type="caution">
    <text evidence="3">The sequence shown here is derived from an EMBL/GenBank/DDBJ whole genome shotgun (WGS) entry which is preliminary data.</text>
</comment>
<keyword evidence="2" id="KW-0812">Transmembrane</keyword>
<dbReference type="Proteomes" id="UP000307790">
    <property type="component" value="Unassembled WGS sequence"/>
</dbReference>
<gene>
    <name evidence="3" type="ORF">FE810_14975</name>
</gene>
<feature type="region of interest" description="Disordered" evidence="1">
    <location>
        <begin position="39"/>
        <end position="58"/>
    </location>
</feature>
<dbReference type="OrthoDB" id="6228913at2"/>
<reference evidence="3 4" key="1">
    <citation type="submission" date="2019-05" db="EMBL/GenBank/DDBJ databases">
        <title>Genome sequences of Thalassotalea litorea 1K03283.</title>
        <authorList>
            <person name="Zhang D."/>
        </authorList>
    </citation>
    <scope>NUCLEOTIDE SEQUENCE [LARGE SCALE GENOMIC DNA]</scope>
    <source>
        <strain evidence="3 4">MCCC 1K03283</strain>
    </source>
</reference>
<sequence length="58" mass="6499">MSTWLIVLIIVLGLAVIIGNLSMLQKSAHPIRRKSLNDLEETLPRAGERKKNSDKSKD</sequence>
<organism evidence="3 4">
    <name type="scientific">Thalassotalea litorea</name>
    <dbReference type="NCBI Taxonomy" id="2020715"/>
    <lineage>
        <taxon>Bacteria</taxon>
        <taxon>Pseudomonadati</taxon>
        <taxon>Pseudomonadota</taxon>
        <taxon>Gammaproteobacteria</taxon>
        <taxon>Alteromonadales</taxon>
        <taxon>Colwelliaceae</taxon>
        <taxon>Thalassotalea</taxon>
    </lineage>
</organism>
<accession>A0A5R9ICK7</accession>
<evidence type="ECO:0000256" key="2">
    <source>
        <dbReference type="SAM" id="Phobius"/>
    </source>
</evidence>
<dbReference type="AlphaFoldDB" id="A0A5R9ICK7"/>
<dbReference type="Pfam" id="PF11446">
    <property type="entry name" value="DUF2897"/>
    <property type="match status" value="1"/>
</dbReference>
<keyword evidence="4" id="KW-1185">Reference proteome</keyword>
<proteinExistence type="predicted"/>
<evidence type="ECO:0000313" key="3">
    <source>
        <dbReference type="EMBL" id="TLU61311.1"/>
    </source>
</evidence>
<feature type="transmembrane region" description="Helical" evidence="2">
    <location>
        <begin position="6"/>
        <end position="24"/>
    </location>
</feature>
<keyword evidence="2" id="KW-1133">Transmembrane helix</keyword>
<name>A0A5R9ICK7_9GAMM</name>
<dbReference type="RefSeq" id="WP_138321118.1">
    <property type="nucleotide sequence ID" value="NZ_VCBC01000017.1"/>
</dbReference>
<keyword evidence="2" id="KW-0472">Membrane</keyword>
<evidence type="ECO:0000313" key="4">
    <source>
        <dbReference type="Proteomes" id="UP000307790"/>
    </source>
</evidence>
<protein>
    <submittedName>
        <fullName evidence="3">DUF2897 family protein</fullName>
    </submittedName>
</protein>